<dbReference type="Gene3D" id="2.40.50.100">
    <property type="match status" value="1"/>
</dbReference>
<evidence type="ECO:0000256" key="1">
    <source>
        <dbReference type="ARBA" id="ARBA00007317"/>
    </source>
</evidence>
<dbReference type="GO" id="GO:0004742">
    <property type="term" value="F:dihydrolipoyllysine-residue acetyltransferase activity"/>
    <property type="evidence" value="ECO:0007669"/>
    <property type="project" value="TreeGrafter"/>
</dbReference>
<dbReference type="PANTHER" id="PTHR23151">
    <property type="entry name" value="DIHYDROLIPOAMIDE ACETYL/SUCCINYL-TRANSFERASE-RELATED"/>
    <property type="match status" value="1"/>
</dbReference>
<reference evidence="7 8" key="1">
    <citation type="journal article" date="2016" name="Fungal Biol.">
        <title>The genome of Xylona heveae provides a window into fungal endophytism.</title>
        <authorList>
            <person name="Gazis R."/>
            <person name="Kuo A."/>
            <person name="Riley R."/>
            <person name="LaButti K."/>
            <person name="Lipzen A."/>
            <person name="Lin J."/>
            <person name="Amirebrahimi M."/>
            <person name="Hesse C.N."/>
            <person name="Spatafora J.W."/>
            <person name="Henrissat B."/>
            <person name="Hainaut M."/>
            <person name="Grigoriev I.V."/>
            <person name="Hibbett D.S."/>
        </authorList>
    </citation>
    <scope>NUCLEOTIDE SEQUENCE [LARGE SCALE GENOMIC DNA]</scope>
    <source>
        <strain evidence="7 8">TC161</strain>
    </source>
</reference>
<dbReference type="InterPro" id="IPR011053">
    <property type="entry name" value="Single_hybrid_motif"/>
</dbReference>
<gene>
    <name evidence="7" type="ORF">L228DRAFT_243923</name>
</gene>
<proteinExistence type="inferred from homology"/>
<dbReference type="GO" id="GO:0006086">
    <property type="term" value="P:pyruvate decarboxylation to acetyl-CoA"/>
    <property type="evidence" value="ECO:0007669"/>
    <property type="project" value="InterPro"/>
</dbReference>
<dbReference type="SUPFAM" id="SSF47005">
    <property type="entry name" value="Peripheral subunit-binding domain of 2-oxo acid dehydrogenase complex"/>
    <property type="match status" value="1"/>
</dbReference>
<name>A0A165IMZ8_XYLHT</name>
<evidence type="ECO:0000259" key="6">
    <source>
        <dbReference type="PROSITE" id="PS51826"/>
    </source>
</evidence>
<dbReference type="OMA" id="DGIMMKI"/>
<feature type="compositionally biased region" description="Low complexity" evidence="4">
    <location>
        <begin position="125"/>
        <end position="136"/>
    </location>
</feature>
<protein>
    <recommendedName>
        <fullName evidence="9">Pyruvate dehydrogenase protein x component</fullName>
    </recommendedName>
</protein>
<accession>A0A165IMZ8</accession>
<dbReference type="PROSITE" id="PS50968">
    <property type="entry name" value="BIOTINYL_LIPOYL"/>
    <property type="match status" value="1"/>
</dbReference>
<dbReference type="InParanoid" id="A0A165IMZ8"/>
<feature type="domain" description="Lipoyl-binding" evidence="5">
    <location>
        <begin position="37"/>
        <end position="113"/>
    </location>
</feature>
<evidence type="ECO:0000313" key="8">
    <source>
        <dbReference type="Proteomes" id="UP000076632"/>
    </source>
</evidence>
<dbReference type="AlphaFoldDB" id="A0A165IMZ8"/>
<dbReference type="PANTHER" id="PTHR23151:SF82">
    <property type="entry name" value="PYRUVATE DEHYDROGENASE COMPLEX PROTEIN X COMPONENT, MITOCHONDRIAL"/>
    <property type="match status" value="1"/>
</dbReference>
<dbReference type="InterPro" id="IPR036625">
    <property type="entry name" value="E3-bd_dom_sf"/>
</dbReference>
<keyword evidence="8" id="KW-1185">Reference proteome</keyword>
<dbReference type="InterPro" id="IPR000089">
    <property type="entry name" value="Biotin_lipoyl"/>
</dbReference>
<organism evidence="7 8">
    <name type="scientific">Xylona heveae (strain CBS 132557 / TC161)</name>
    <dbReference type="NCBI Taxonomy" id="1328760"/>
    <lineage>
        <taxon>Eukaryota</taxon>
        <taxon>Fungi</taxon>
        <taxon>Dikarya</taxon>
        <taxon>Ascomycota</taxon>
        <taxon>Pezizomycotina</taxon>
        <taxon>Xylonomycetes</taxon>
        <taxon>Xylonales</taxon>
        <taxon>Xylonaceae</taxon>
        <taxon>Xylona</taxon>
    </lineage>
</organism>
<feature type="region of interest" description="Disordered" evidence="4">
    <location>
        <begin position="119"/>
        <end position="181"/>
    </location>
</feature>
<comment type="similarity">
    <text evidence="1">Belongs to the 2-oxoacid dehydrogenase family.</text>
</comment>
<dbReference type="InterPro" id="IPR004167">
    <property type="entry name" value="PSBD"/>
</dbReference>
<dbReference type="PROSITE" id="PS00189">
    <property type="entry name" value="LIPOYL"/>
    <property type="match status" value="1"/>
</dbReference>
<feature type="domain" description="Peripheral subunit-binding (PSBD)" evidence="6">
    <location>
        <begin position="184"/>
        <end position="224"/>
    </location>
</feature>
<keyword evidence="2" id="KW-0450">Lipoyl</keyword>
<dbReference type="GO" id="GO:0045254">
    <property type="term" value="C:pyruvate dehydrogenase complex"/>
    <property type="evidence" value="ECO:0007669"/>
    <property type="project" value="InterPro"/>
</dbReference>
<dbReference type="FunFam" id="2.40.50.100:FF:000010">
    <property type="entry name" value="Acetyltransferase component of pyruvate dehydrogenase complex"/>
    <property type="match status" value="1"/>
</dbReference>
<dbReference type="SUPFAM" id="SSF51230">
    <property type="entry name" value="Single hybrid motif"/>
    <property type="match status" value="1"/>
</dbReference>
<evidence type="ECO:0000259" key="5">
    <source>
        <dbReference type="PROSITE" id="PS50968"/>
    </source>
</evidence>
<dbReference type="STRING" id="1328760.A0A165IMZ8"/>
<dbReference type="Proteomes" id="UP000076632">
    <property type="component" value="Unassembled WGS sequence"/>
</dbReference>
<dbReference type="OrthoDB" id="202158at2759"/>
<dbReference type="FunCoup" id="A0A165IMZ8">
    <property type="interactions" value="112"/>
</dbReference>
<dbReference type="PROSITE" id="PS51826">
    <property type="entry name" value="PSBD"/>
    <property type="match status" value="1"/>
</dbReference>
<evidence type="ECO:0008006" key="9">
    <source>
        <dbReference type="Google" id="ProtNLM"/>
    </source>
</evidence>
<dbReference type="GeneID" id="28896940"/>
<dbReference type="InterPro" id="IPR045257">
    <property type="entry name" value="E2/Pdx1"/>
</dbReference>
<evidence type="ECO:0000256" key="4">
    <source>
        <dbReference type="SAM" id="MobiDB-lite"/>
    </source>
</evidence>
<dbReference type="InterPro" id="IPR003016">
    <property type="entry name" value="2-oxoA_DH_lipoyl-BS"/>
</dbReference>
<dbReference type="Pfam" id="PF00364">
    <property type="entry name" value="Biotin_lipoyl"/>
    <property type="match status" value="1"/>
</dbReference>
<dbReference type="EMBL" id="KV407455">
    <property type="protein sequence ID" value="KZF25131.1"/>
    <property type="molecule type" value="Genomic_DNA"/>
</dbReference>
<keyword evidence="3" id="KW-0809">Transit peptide</keyword>
<dbReference type="Gene3D" id="4.10.320.10">
    <property type="entry name" value="E3-binding domain"/>
    <property type="match status" value="1"/>
</dbReference>
<sequence length="441" mass="46465">MASLSAACRLSARLVGGQLRQPMASRTYRTSAAAFAAQNFAMPAMSPTMTEGNISSWKVKEGESFAAGDVILEIETDKATMDVEAADDGILAKIMQGDGTKGIQVGERIAVLAEPGDDLSQLSLPADDAAPSTPTPQEETAAGIDPSKSSGSQAEAPPTSKPSSEASAGGPPKTSGKPANKKYPFYPSVEFLLHQNGLSKSEAEKIPATGPNGRLLKGDVLAYLGRIQPNYASDLSARISKLSHLDLSNIKAAPPKAREEPTPAKAEEVVAAPAPEPDSEVTISISLTAVVEVQRRVQETLGVFLPLSTFIARASEVANEALPRSKTVKPSADELFNQVLGLDKIGKSYASRGSFTPQIIALPSTVSLRPKATPKADIFDILSGKPSRKPTKVSKASIIADEPPTTNVFFVTTPKGDEKRAEVFLKRVKALLEAEPGRLVV</sequence>
<dbReference type="RefSeq" id="XP_018190686.1">
    <property type="nucleotide sequence ID" value="XM_018331803.1"/>
</dbReference>
<dbReference type="CDD" id="cd06849">
    <property type="entry name" value="lipoyl_domain"/>
    <property type="match status" value="1"/>
</dbReference>
<evidence type="ECO:0000256" key="2">
    <source>
        <dbReference type="ARBA" id="ARBA00022823"/>
    </source>
</evidence>
<evidence type="ECO:0000313" key="7">
    <source>
        <dbReference type="EMBL" id="KZF25131.1"/>
    </source>
</evidence>
<evidence type="ECO:0000256" key="3">
    <source>
        <dbReference type="ARBA" id="ARBA00022946"/>
    </source>
</evidence>